<dbReference type="InterPro" id="IPR050445">
    <property type="entry name" value="Bact_polysacc_biosynth/exp"/>
</dbReference>
<feature type="transmembrane region" description="Helical" evidence="8">
    <location>
        <begin position="14"/>
        <end position="31"/>
    </location>
</feature>
<evidence type="ECO:0000256" key="5">
    <source>
        <dbReference type="ARBA" id="ARBA00022989"/>
    </source>
</evidence>
<dbReference type="EMBL" id="CP119317">
    <property type="protein sequence ID" value="WEK54924.1"/>
    <property type="molecule type" value="Genomic_DNA"/>
</dbReference>
<sequence>MEFIEYLKIVYKRLWLILLIVGIATTVAAVYSEREYVPIYGATTKLIVSKTQNQDQLINTYKEIIKTPAIMNKVVQKYPELDISAKELITDVDIYALSGTQVMSIYISDYSYVRAARIVNAVSNVFQTEIPLLIDAEQIKVLNEADEFEPYPVPLNAKNNQAAIVSFVISMLFGVGVAFLLEFLDDTLKTEEDIQQMFDCSTLATIAKTKNKKYKRSTVKKQQKKAGDLSGAAYSPLNR</sequence>
<comment type="subcellular location">
    <subcellularLocation>
        <location evidence="1">Cell membrane</location>
        <topology evidence="1">Multi-pass membrane protein</topology>
    </subcellularLocation>
</comment>
<dbReference type="Proteomes" id="UP001178662">
    <property type="component" value="Chromosome"/>
</dbReference>
<evidence type="ECO:0000256" key="1">
    <source>
        <dbReference type="ARBA" id="ARBA00004651"/>
    </source>
</evidence>
<dbReference type="Pfam" id="PF02706">
    <property type="entry name" value="Wzz"/>
    <property type="match status" value="1"/>
</dbReference>
<feature type="transmembrane region" description="Helical" evidence="8">
    <location>
        <begin position="162"/>
        <end position="181"/>
    </location>
</feature>
<reference evidence="10" key="1">
    <citation type="submission" date="2023-03" db="EMBL/GenBank/DDBJ databases">
        <title>Andean soil-derived lignocellulolytic bacterial consortium as a source of novel taxa and putative plastic-active enzymes.</title>
        <authorList>
            <person name="Diaz-Garcia L."/>
            <person name="Chuvochina M."/>
            <person name="Feuerriegel G."/>
            <person name="Bunk B."/>
            <person name="Sproer C."/>
            <person name="Streit W.R."/>
            <person name="Rodriguez L.M."/>
            <person name="Overmann J."/>
            <person name="Jimenez D.J."/>
        </authorList>
    </citation>
    <scope>NUCLEOTIDE SEQUENCE</scope>
    <source>
        <strain evidence="10">MAG 2441</strain>
    </source>
</reference>
<organism evidence="10 11">
    <name type="scientific">Candidatus Cohnella colombiensis</name>
    <dbReference type="NCBI Taxonomy" id="3121368"/>
    <lineage>
        <taxon>Bacteria</taxon>
        <taxon>Bacillati</taxon>
        <taxon>Bacillota</taxon>
        <taxon>Bacilli</taxon>
        <taxon>Bacillales</taxon>
        <taxon>Paenibacillaceae</taxon>
        <taxon>Cohnella</taxon>
    </lineage>
</organism>
<name>A0AA95JG44_9BACL</name>
<keyword evidence="4 8" id="KW-0812">Transmembrane</keyword>
<keyword evidence="3" id="KW-1003">Cell membrane</keyword>
<keyword evidence="11" id="KW-1185">Reference proteome</keyword>
<evidence type="ECO:0000313" key="10">
    <source>
        <dbReference type="EMBL" id="WEK54924.1"/>
    </source>
</evidence>
<dbReference type="GO" id="GO:0005886">
    <property type="term" value="C:plasma membrane"/>
    <property type="evidence" value="ECO:0007669"/>
    <property type="project" value="UniProtKB-SubCell"/>
</dbReference>
<proteinExistence type="inferred from homology"/>
<evidence type="ECO:0000313" key="11">
    <source>
        <dbReference type="Proteomes" id="UP001178662"/>
    </source>
</evidence>
<evidence type="ECO:0000256" key="2">
    <source>
        <dbReference type="ARBA" id="ARBA00006683"/>
    </source>
</evidence>
<dbReference type="PANTHER" id="PTHR32309:SF13">
    <property type="entry name" value="FERRIC ENTEROBACTIN TRANSPORT PROTEIN FEPE"/>
    <property type="match status" value="1"/>
</dbReference>
<feature type="domain" description="Polysaccharide chain length determinant N-terminal" evidence="9">
    <location>
        <begin position="2"/>
        <end position="77"/>
    </location>
</feature>
<keyword evidence="5 8" id="KW-1133">Transmembrane helix</keyword>
<evidence type="ECO:0000256" key="3">
    <source>
        <dbReference type="ARBA" id="ARBA00022475"/>
    </source>
</evidence>
<evidence type="ECO:0000259" key="9">
    <source>
        <dbReference type="Pfam" id="PF02706"/>
    </source>
</evidence>
<evidence type="ECO:0000256" key="4">
    <source>
        <dbReference type="ARBA" id="ARBA00022692"/>
    </source>
</evidence>
<dbReference type="InterPro" id="IPR003856">
    <property type="entry name" value="LPS_length_determ_N"/>
</dbReference>
<gene>
    <name evidence="10" type="ORF">P0Y55_02240</name>
</gene>
<evidence type="ECO:0000256" key="7">
    <source>
        <dbReference type="SAM" id="MobiDB-lite"/>
    </source>
</evidence>
<dbReference type="PANTHER" id="PTHR32309">
    <property type="entry name" value="TYROSINE-PROTEIN KINASE"/>
    <property type="match status" value="1"/>
</dbReference>
<feature type="compositionally biased region" description="Basic residues" evidence="7">
    <location>
        <begin position="211"/>
        <end position="224"/>
    </location>
</feature>
<dbReference type="AlphaFoldDB" id="A0AA95JG44"/>
<dbReference type="GO" id="GO:0004713">
    <property type="term" value="F:protein tyrosine kinase activity"/>
    <property type="evidence" value="ECO:0007669"/>
    <property type="project" value="TreeGrafter"/>
</dbReference>
<feature type="region of interest" description="Disordered" evidence="7">
    <location>
        <begin position="211"/>
        <end position="239"/>
    </location>
</feature>
<evidence type="ECO:0000256" key="8">
    <source>
        <dbReference type="SAM" id="Phobius"/>
    </source>
</evidence>
<comment type="similarity">
    <text evidence="2">Belongs to the CpsC/CapA family.</text>
</comment>
<protein>
    <submittedName>
        <fullName evidence="10">Wzz/FepE/Etk N-terminal domain-containing protein</fullName>
    </submittedName>
</protein>
<keyword evidence="6 8" id="KW-0472">Membrane</keyword>
<accession>A0AA95JG44</accession>
<evidence type="ECO:0000256" key="6">
    <source>
        <dbReference type="ARBA" id="ARBA00023136"/>
    </source>
</evidence>